<accession>A0AAJ1F731</accession>
<organism evidence="5 6">
    <name type="scientific">Ciceribacter sichuanensis</name>
    <dbReference type="NCBI Taxonomy" id="2949647"/>
    <lineage>
        <taxon>Bacteria</taxon>
        <taxon>Pseudomonadati</taxon>
        <taxon>Pseudomonadota</taxon>
        <taxon>Alphaproteobacteria</taxon>
        <taxon>Hyphomicrobiales</taxon>
        <taxon>Rhizobiaceae</taxon>
        <taxon>Ciceribacter</taxon>
    </lineage>
</organism>
<feature type="domain" description="4'-phosphopantetheinyl transferase" evidence="3">
    <location>
        <begin position="120"/>
        <end position="205"/>
    </location>
</feature>
<dbReference type="RefSeq" id="WP_250915138.1">
    <property type="nucleotide sequence ID" value="NZ_JAMXLX010000009.1"/>
</dbReference>
<dbReference type="Gene3D" id="3.90.470.20">
    <property type="entry name" value="4'-phosphopantetheinyl transferase domain"/>
    <property type="match status" value="2"/>
</dbReference>
<dbReference type="Pfam" id="PF01648">
    <property type="entry name" value="ACPS"/>
    <property type="match status" value="1"/>
</dbReference>
<protein>
    <submittedName>
        <fullName evidence="5">4'-phosphopantetheinyl transferase superfamily protein</fullName>
    </submittedName>
</protein>
<dbReference type="GO" id="GO:0019878">
    <property type="term" value="P:lysine biosynthetic process via aminoadipic acid"/>
    <property type="evidence" value="ECO:0007669"/>
    <property type="project" value="TreeGrafter"/>
</dbReference>
<dbReference type="InterPro" id="IPR008278">
    <property type="entry name" value="4-PPantetheinyl_Trfase_dom"/>
</dbReference>
<dbReference type="InterPro" id="IPR037143">
    <property type="entry name" value="4-PPantetheinyl_Trfase_dom_sf"/>
</dbReference>
<keyword evidence="2 5" id="KW-0808">Transferase</keyword>
<dbReference type="AlphaFoldDB" id="A0AAJ1F731"/>
<evidence type="ECO:0000313" key="6">
    <source>
        <dbReference type="Proteomes" id="UP001155380"/>
    </source>
</evidence>
<evidence type="ECO:0000259" key="3">
    <source>
        <dbReference type="Pfam" id="PF01648"/>
    </source>
</evidence>
<dbReference type="GO" id="GO:0008897">
    <property type="term" value="F:holo-[acyl-carrier-protein] synthase activity"/>
    <property type="evidence" value="ECO:0007669"/>
    <property type="project" value="InterPro"/>
</dbReference>
<dbReference type="Proteomes" id="UP001155380">
    <property type="component" value="Unassembled WGS sequence"/>
</dbReference>
<comment type="caution">
    <text evidence="5">The sequence shown here is derived from an EMBL/GenBank/DDBJ whole genome shotgun (WGS) entry which is preliminary data.</text>
</comment>
<name>A0AAJ1F731_9HYPH</name>
<dbReference type="PANTHER" id="PTHR12215:SF10">
    <property type="entry name" value="L-AMINOADIPATE-SEMIALDEHYDE DEHYDROGENASE-PHOSPHOPANTETHEINYL TRANSFERASE"/>
    <property type="match status" value="1"/>
</dbReference>
<dbReference type="PANTHER" id="PTHR12215">
    <property type="entry name" value="PHOSPHOPANTETHEINE TRANSFERASE"/>
    <property type="match status" value="1"/>
</dbReference>
<comment type="similarity">
    <text evidence="1">Belongs to the P-Pant transferase superfamily. Gsp/Sfp/HetI/AcpT family.</text>
</comment>
<dbReference type="GO" id="GO:0005829">
    <property type="term" value="C:cytosol"/>
    <property type="evidence" value="ECO:0007669"/>
    <property type="project" value="TreeGrafter"/>
</dbReference>
<feature type="domain" description="4'-phosphopantetheinyl transferase N-terminal" evidence="4">
    <location>
        <begin position="27"/>
        <end position="114"/>
    </location>
</feature>
<evidence type="ECO:0000313" key="5">
    <source>
        <dbReference type="EMBL" id="MCO5959510.1"/>
    </source>
</evidence>
<sequence length="240" mass="26772">MLARTAQTETRPDLALVDIWSWSLDQSDDEIARLSTLLSTDEVIRAARFIKERDAMRYVAGRGRLRLILGDYLGIAPRKLTFAYNDFGKPYLTSASREDLHFNLSHSADRAVLAISDRFPLGVDIEQARPMEEDIAGHFFSPKECAILRAMPQHLYIPGFYRCWTRKEAFVKAHGAGLSLALDAFDVSLGSETTLRLERLDDTIGTPDDWSLLDLAVPEGFFGAVAALTSGTSVGLRYRS</sequence>
<dbReference type="InterPro" id="IPR055066">
    <property type="entry name" value="AASDHPPT_N"/>
</dbReference>
<reference evidence="5" key="1">
    <citation type="submission" date="2022-06" db="EMBL/GenBank/DDBJ databases">
        <authorList>
            <person name="Sun Q."/>
        </authorList>
    </citation>
    <scope>NUCLEOTIDE SEQUENCE</scope>
    <source>
        <strain evidence="5">S101</strain>
    </source>
</reference>
<dbReference type="GO" id="GO:0000287">
    <property type="term" value="F:magnesium ion binding"/>
    <property type="evidence" value="ECO:0007669"/>
    <property type="project" value="InterPro"/>
</dbReference>
<dbReference type="SUPFAM" id="SSF56214">
    <property type="entry name" value="4'-phosphopantetheinyl transferase"/>
    <property type="match status" value="2"/>
</dbReference>
<evidence type="ECO:0000259" key="4">
    <source>
        <dbReference type="Pfam" id="PF22624"/>
    </source>
</evidence>
<proteinExistence type="inferred from homology"/>
<dbReference type="Pfam" id="PF22624">
    <property type="entry name" value="AASDHPPT_N"/>
    <property type="match status" value="1"/>
</dbReference>
<dbReference type="InterPro" id="IPR050559">
    <property type="entry name" value="P-Pant_transferase_sf"/>
</dbReference>
<dbReference type="EMBL" id="JAMXLX010000009">
    <property type="protein sequence ID" value="MCO5959510.1"/>
    <property type="molecule type" value="Genomic_DNA"/>
</dbReference>
<evidence type="ECO:0000256" key="1">
    <source>
        <dbReference type="ARBA" id="ARBA00010990"/>
    </source>
</evidence>
<gene>
    <name evidence="5" type="ORF">NBH21_22290</name>
</gene>
<evidence type="ECO:0000256" key="2">
    <source>
        <dbReference type="ARBA" id="ARBA00022679"/>
    </source>
</evidence>